<sequence length="167" mass="17937">MNIFARQALLPLCTALLWLPSPSCRAGDAAAGADAVALAVPAAPAAASRELDARLAQRFKRHWGVDIEGVRAVSSGYMLAFRYRVLDADKARLLNDRTVRPYLIDEATGIRMAVPAMEKVGELRQSTEPEVGRSYFIVFGNPGKTVAPGNRVSVVIGGFQVDGIVVK</sequence>
<proteinExistence type="predicted"/>
<dbReference type="AlphaFoldDB" id="A0A934SUJ4"/>
<evidence type="ECO:0000256" key="1">
    <source>
        <dbReference type="SAM" id="SignalP"/>
    </source>
</evidence>
<organism evidence="2 3">
    <name type="scientific">Noviherbaspirillum pedocola</name>
    <dbReference type="NCBI Taxonomy" id="2801341"/>
    <lineage>
        <taxon>Bacteria</taxon>
        <taxon>Pseudomonadati</taxon>
        <taxon>Pseudomonadota</taxon>
        <taxon>Betaproteobacteria</taxon>
        <taxon>Burkholderiales</taxon>
        <taxon>Oxalobacteraceae</taxon>
        <taxon>Noviherbaspirillum</taxon>
    </lineage>
</organism>
<keyword evidence="1" id="KW-0732">Signal</keyword>
<evidence type="ECO:0000313" key="3">
    <source>
        <dbReference type="Proteomes" id="UP000622890"/>
    </source>
</evidence>
<feature type="signal peptide" evidence="1">
    <location>
        <begin position="1"/>
        <end position="26"/>
    </location>
</feature>
<protein>
    <recommendedName>
        <fullName evidence="4">Transmembrane protein</fullName>
    </recommendedName>
</protein>
<dbReference type="EMBL" id="JAEPBG010000005">
    <property type="protein sequence ID" value="MBK4735829.1"/>
    <property type="molecule type" value="Genomic_DNA"/>
</dbReference>
<evidence type="ECO:0008006" key="4">
    <source>
        <dbReference type="Google" id="ProtNLM"/>
    </source>
</evidence>
<comment type="caution">
    <text evidence="2">The sequence shown here is derived from an EMBL/GenBank/DDBJ whole genome shotgun (WGS) entry which is preliminary data.</text>
</comment>
<evidence type="ECO:0000313" key="2">
    <source>
        <dbReference type="EMBL" id="MBK4735829.1"/>
    </source>
</evidence>
<feature type="chain" id="PRO_5037897718" description="Transmembrane protein" evidence="1">
    <location>
        <begin position="27"/>
        <end position="167"/>
    </location>
</feature>
<dbReference type="Proteomes" id="UP000622890">
    <property type="component" value="Unassembled WGS sequence"/>
</dbReference>
<accession>A0A934SUJ4</accession>
<dbReference type="RefSeq" id="WP_200592628.1">
    <property type="nucleotide sequence ID" value="NZ_JAEPBG010000005.1"/>
</dbReference>
<keyword evidence="3" id="KW-1185">Reference proteome</keyword>
<reference evidence="2" key="1">
    <citation type="submission" date="2021-01" db="EMBL/GenBank/DDBJ databases">
        <title>Genome sequence of strain Noviherbaspirillum sp. DKR-6.</title>
        <authorList>
            <person name="Chaudhary D.K."/>
        </authorList>
    </citation>
    <scope>NUCLEOTIDE SEQUENCE</scope>
    <source>
        <strain evidence="2">DKR-6</strain>
    </source>
</reference>
<gene>
    <name evidence="2" type="ORF">JJB74_14505</name>
</gene>
<name>A0A934SUJ4_9BURK</name>